<dbReference type="EMBL" id="CP064760">
    <property type="protein sequence ID" value="QPE04830.1"/>
    <property type="molecule type" value="Genomic_DNA"/>
</dbReference>
<sequence length="475" mass="52234">MIPPTAYGHDIRTDLRSIREALASASTTPFWLDDPARPEPRASLSGQMSTDLLVVGGGFAGLWTAVVAKERQPDRRVVLVEGNRVGWAASGRNGGFCEASLTHGDENGELHFADEMPVLMRLADENFSEIRRAITRYGIDAEWEETGVLTVATEPHQIPWLRDAAARSSTATFLEGDELRARGNSPLYRAGMFESAGSAYVHPAKLAWGLASAAESLGVEIYEQTRVTRLRADGDLMVAQTAQGEVRARRVALATNVFSSLLPELRLFTVPIYDYVLMTEPLTSEQLAGIGWTQRHGITDSSREFHYYRKSADNRILFGGYDAVYHRGRRVAAAQDQRPETFERLADHFSRTFPQLEGIRFSHKWGGAIDMCTQLVAFHGSARRGRVAYSAGYTGLGVAATRFGAEVMLDMLEGADTERTRLKMSRRLPVPIPPEPLAYPLIQMMRQAVAASDRNGGKDGPLLKLAGAFGIGFDS</sequence>
<dbReference type="AlphaFoldDB" id="A0A7S8MYS1"/>
<dbReference type="Pfam" id="PF01266">
    <property type="entry name" value="DAO"/>
    <property type="match status" value="1"/>
</dbReference>
<dbReference type="Gene3D" id="3.30.9.10">
    <property type="entry name" value="D-Amino Acid Oxidase, subunit A, domain 2"/>
    <property type="match status" value="1"/>
</dbReference>
<organism evidence="2 3">
    <name type="scientific">Microbacterium schleiferi</name>
    <dbReference type="NCBI Taxonomy" id="69362"/>
    <lineage>
        <taxon>Bacteria</taxon>
        <taxon>Bacillati</taxon>
        <taxon>Actinomycetota</taxon>
        <taxon>Actinomycetes</taxon>
        <taxon>Micrococcales</taxon>
        <taxon>Microbacteriaceae</taxon>
        <taxon>Microbacterium</taxon>
    </lineage>
</organism>
<evidence type="ECO:0000313" key="3">
    <source>
        <dbReference type="Proteomes" id="UP000594480"/>
    </source>
</evidence>
<dbReference type="KEGG" id="msf:IT882_01400"/>
<dbReference type="SUPFAM" id="SSF51905">
    <property type="entry name" value="FAD/NAD(P)-binding domain"/>
    <property type="match status" value="1"/>
</dbReference>
<dbReference type="Gene3D" id="3.50.50.60">
    <property type="entry name" value="FAD/NAD(P)-binding domain"/>
    <property type="match status" value="1"/>
</dbReference>
<reference evidence="2 3" key="1">
    <citation type="submission" date="2020-11" db="EMBL/GenBank/DDBJ databases">
        <title>Amino acid is mineralized and recycled by bacteria in oceanic microbiome.</title>
        <authorList>
            <person name="Zheng L.Y."/>
        </authorList>
    </citation>
    <scope>NUCLEOTIDE SEQUENCE [LARGE SCALE GENOMIC DNA]</scope>
    <source>
        <strain evidence="2 3">A32-1</strain>
    </source>
</reference>
<keyword evidence="3" id="KW-1185">Reference proteome</keyword>
<gene>
    <name evidence="2" type="ORF">IT882_01400</name>
</gene>
<name>A0A7S8MYS1_9MICO</name>
<dbReference type="InterPro" id="IPR006076">
    <property type="entry name" value="FAD-dep_OxRdtase"/>
</dbReference>
<feature type="domain" description="FAD dependent oxidoreductase" evidence="1">
    <location>
        <begin position="51"/>
        <end position="409"/>
    </location>
</feature>
<protein>
    <submittedName>
        <fullName evidence="2">FAD-dependent oxidoreductase</fullName>
    </submittedName>
</protein>
<evidence type="ECO:0000313" key="2">
    <source>
        <dbReference type="EMBL" id="QPE04830.1"/>
    </source>
</evidence>
<dbReference type="PANTHER" id="PTHR13847">
    <property type="entry name" value="SARCOSINE DEHYDROGENASE-RELATED"/>
    <property type="match status" value="1"/>
</dbReference>
<dbReference type="RefSeq" id="WP_195692857.1">
    <property type="nucleotide sequence ID" value="NZ_CP064760.1"/>
</dbReference>
<dbReference type="GO" id="GO:0005737">
    <property type="term" value="C:cytoplasm"/>
    <property type="evidence" value="ECO:0007669"/>
    <property type="project" value="TreeGrafter"/>
</dbReference>
<accession>A0A7S8MYS1</accession>
<evidence type="ECO:0000259" key="1">
    <source>
        <dbReference type="Pfam" id="PF01266"/>
    </source>
</evidence>
<dbReference type="InterPro" id="IPR036188">
    <property type="entry name" value="FAD/NAD-bd_sf"/>
</dbReference>
<dbReference type="PANTHER" id="PTHR13847:SF281">
    <property type="entry name" value="FAD DEPENDENT OXIDOREDUCTASE DOMAIN-CONTAINING PROTEIN"/>
    <property type="match status" value="1"/>
</dbReference>
<dbReference type="Proteomes" id="UP000594480">
    <property type="component" value="Chromosome"/>
</dbReference>
<proteinExistence type="predicted"/>